<dbReference type="RefSeq" id="XP_040737113.1">
    <property type="nucleotide sequence ID" value="XM_040881436.1"/>
</dbReference>
<evidence type="ECO:0000313" key="7">
    <source>
        <dbReference type="Proteomes" id="UP000249363"/>
    </source>
</evidence>
<feature type="compositionally biased region" description="Low complexity" evidence="5">
    <location>
        <begin position="525"/>
        <end position="534"/>
    </location>
</feature>
<evidence type="ECO:0000256" key="1">
    <source>
        <dbReference type="ARBA" id="ARBA00004123"/>
    </source>
</evidence>
<sequence>MADSDPATVATGHDVTDSVEKSSESETKQQEQAAQTIQRYYRGYRARRELKGWSLSSSTRWIEAVKEAQWHKAMQNQYDAETNGDVEPDKNDRDDIIRHEDEEEQEEEREQASRRTSQSGLSPEVRRKWKLAGQIALRAGGDDNLEDKIVEQNGSEERSENGAQRVHTFQHTAQTQHHREPLIPTRTAAEVEKKAKMMDLQYFLEMVDTKHRYGSNLRAYHSIWKNSPSKQNFFYWLDYGEGKDVEIERVPRDRLEREQVRYLSREERQDYLVIVDKSGRFRWAKNGERVWTDSERFKDSIRGVVPVEDKTPTFREYTKEGDEVFTTDSDDDDESDEEEEEDSDEEVQRYMNPDFDNAKGIKKIEYVSPAVIFNHLMQKSLKKRDKWIFVADTSFRIYIGIKESGAFQHSSFLRGARISAAGLLKIKDGQLRSLSPLSGHYRPPAANFRAFVHALQNNGVDMSHVSISRSYAVLVGIEGYMKYKQKKKDVKDKIEEEKAKLANNKQDSKEEDEVPDVSRSRPTQKKTTTTVNQVSVEEEKSGGKKTGFFSTIARKITSRGSTQESKTVAIRGRGVPGTAPEEGVPAPEGKR</sequence>
<dbReference type="PANTHER" id="PTHR31250:SF27">
    <property type="entry name" value="IQ DOMAIN-CONTAINING PROTEIN IQM5"/>
    <property type="match status" value="1"/>
</dbReference>
<feature type="compositionally biased region" description="Basic and acidic residues" evidence="5">
    <location>
        <begin position="14"/>
        <end position="29"/>
    </location>
</feature>
<accession>A0A364L9Z0</accession>
<evidence type="ECO:0000256" key="2">
    <source>
        <dbReference type="ARBA" id="ARBA00004496"/>
    </source>
</evidence>
<dbReference type="PANTHER" id="PTHR31250">
    <property type="entry name" value="IQ DOMAIN-CONTAINING PROTEIN IQM3"/>
    <property type="match status" value="1"/>
</dbReference>
<comment type="subcellular location">
    <subcellularLocation>
        <location evidence="2">Cytoplasm</location>
    </subcellularLocation>
    <subcellularLocation>
        <location evidence="1">Nucleus</location>
    </subcellularLocation>
</comment>
<name>A0A364L9Z0_TALAM</name>
<organism evidence="6 7">
    <name type="scientific">Talaromyces amestolkiae</name>
    <dbReference type="NCBI Taxonomy" id="1196081"/>
    <lineage>
        <taxon>Eukaryota</taxon>
        <taxon>Fungi</taxon>
        <taxon>Dikarya</taxon>
        <taxon>Ascomycota</taxon>
        <taxon>Pezizomycotina</taxon>
        <taxon>Eurotiomycetes</taxon>
        <taxon>Eurotiomycetidae</taxon>
        <taxon>Eurotiales</taxon>
        <taxon>Trichocomaceae</taxon>
        <taxon>Talaromyces</taxon>
        <taxon>Talaromyces sect. Talaromyces</taxon>
    </lineage>
</organism>
<evidence type="ECO:0000256" key="4">
    <source>
        <dbReference type="ARBA" id="ARBA00023242"/>
    </source>
</evidence>
<evidence type="ECO:0008006" key="8">
    <source>
        <dbReference type="Google" id="ProtNLM"/>
    </source>
</evidence>
<feature type="region of interest" description="Disordered" evidence="5">
    <location>
        <begin position="1"/>
        <end position="34"/>
    </location>
</feature>
<evidence type="ECO:0000313" key="6">
    <source>
        <dbReference type="EMBL" id="RAO72599.1"/>
    </source>
</evidence>
<feature type="region of interest" description="Disordered" evidence="5">
    <location>
        <begin position="100"/>
        <end position="125"/>
    </location>
</feature>
<proteinExistence type="predicted"/>
<dbReference type="InterPro" id="IPR000048">
    <property type="entry name" value="IQ_motif_EF-hand-BS"/>
</dbReference>
<dbReference type="EMBL" id="MIKG01000020">
    <property type="protein sequence ID" value="RAO72599.1"/>
    <property type="molecule type" value="Genomic_DNA"/>
</dbReference>
<dbReference type="SMART" id="SM00015">
    <property type="entry name" value="IQ"/>
    <property type="match status" value="1"/>
</dbReference>
<dbReference type="InterPro" id="IPR044159">
    <property type="entry name" value="IQM"/>
</dbReference>
<dbReference type="Proteomes" id="UP000249363">
    <property type="component" value="Unassembled WGS sequence"/>
</dbReference>
<gene>
    <name evidence="6" type="ORF">BHQ10_008611</name>
</gene>
<protein>
    <recommendedName>
        <fullName evidence="8">IQ calmodulin-binding motif protein</fullName>
    </recommendedName>
</protein>
<feature type="region of interest" description="Disordered" evidence="5">
    <location>
        <begin position="499"/>
        <end position="591"/>
    </location>
</feature>
<keyword evidence="7" id="KW-1185">Reference proteome</keyword>
<dbReference type="GeneID" id="63797825"/>
<dbReference type="Pfam" id="PF00612">
    <property type="entry name" value="IQ"/>
    <property type="match status" value="1"/>
</dbReference>
<dbReference type="AlphaFoldDB" id="A0A364L9Z0"/>
<reference evidence="6 7" key="1">
    <citation type="journal article" date="2017" name="Biotechnol. Biofuels">
        <title>Differential beta-glucosidase expression as a function of carbon source availability in Talaromyces amestolkiae: a genomic and proteomic approach.</title>
        <authorList>
            <person name="de Eugenio L.I."/>
            <person name="Mendez-Liter J.A."/>
            <person name="Nieto-Dominguez M."/>
            <person name="Alonso L."/>
            <person name="Gil-Munoz J."/>
            <person name="Barriuso J."/>
            <person name="Prieto A."/>
            <person name="Martinez M.J."/>
        </authorList>
    </citation>
    <scope>NUCLEOTIDE SEQUENCE [LARGE SCALE GENOMIC DNA]</scope>
    <source>
        <strain evidence="6 7">CIB</strain>
    </source>
</reference>
<dbReference type="Gene3D" id="1.20.5.190">
    <property type="match status" value="1"/>
</dbReference>
<feature type="compositionally biased region" description="Acidic residues" evidence="5">
    <location>
        <begin position="323"/>
        <end position="345"/>
    </location>
</feature>
<dbReference type="GO" id="GO:0005634">
    <property type="term" value="C:nucleus"/>
    <property type="evidence" value="ECO:0007669"/>
    <property type="project" value="UniProtKB-SubCell"/>
</dbReference>
<keyword evidence="3" id="KW-0963">Cytoplasm</keyword>
<dbReference type="STRING" id="1196081.A0A364L9Z0"/>
<comment type="caution">
    <text evidence="6">The sequence shown here is derived from an EMBL/GenBank/DDBJ whole genome shotgun (WGS) entry which is preliminary data.</text>
</comment>
<dbReference type="GO" id="GO:0005737">
    <property type="term" value="C:cytoplasm"/>
    <property type="evidence" value="ECO:0007669"/>
    <property type="project" value="UniProtKB-SubCell"/>
</dbReference>
<evidence type="ECO:0000256" key="5">
    <source>
        <dbReference type="SAM" id="MobiDB-lite"/>
    </source>
</evidence>
<dbReference type="PROSITE" id="PS50096">
    <property type="entry name" value="IQ"/>
    <property type="match status" value="1"/>
</dbReference>
<keyword evidence="4" id="KW-0539">Nucleus</keyword>
<feature type="region of interest" description="Disordered" evidence="5">
    <location>
        <begin position="316"/>
        <end position="352"/>
    </location>
</feature>
<dbReference type="OrthoDB" id="7344096at2759"/>
<evidence type="ECO:0000256" key="3">
    <source>
        <dbReference type="ARBA" id="ARBA00022490"/>
    </source>
</evidence>